<accession>A0A085NRM3</accession>
<evidence type="ECO:0000313" key="1">
    <source>
        <dbReference type="EMBL" id="KFD72119.1"/>
    </source>
</evidence>
<sequence>MVRAKGSGIGWRTHFLEWTGDENPSQPHEIGESTLNDHKELCQVDGRALRFVSGGRLTLALSVTVDTFTIAELDVLVSPTLKRRVIPLRFVLNTCAIQVELSAFIPVDRGTKRQCVCVYELQSLVDCVETGQAEVVVRSWRMESRNRIDSPRRRIRFATVAGDGRYNEELDLRWNLQVTALDQVAYVERALLPSNHIHVQSRARQARESEQERGLKQALNFFVPYVKEVIANSFSIFNMEKAVRQRIREGHAAWSVLTVRGAWIDPGRFYCSAPTWLPVSVRVHGYASDPLFRRNTTTALFPRNNAAAGLCVGLGLG</sequence>
<dbReference type="Proteomes" id="UP000030758">
    <property type="component" value="Unassembled WGS sequence"/>
</dbReference>
<gene>
    <name evidence="1" type="ORF">M514_12485</name>
</gene>
<dbReference type="EMBL" id="KL367479">
    <property type="protein sequence ID" value="KFD72119.1"/>
    <property type="molecule type" value="Genomic_DNA"/>
</dbReference>
<dbReference type="AlphaFoldDB" id="A0A085NRM3"/>
<name>A0A085NRM3_9BILA</name>
<organism evidence="1">
    <name type="scientific">Trichuris suis</name>
    <name type="common">pig whipworm</name>
    <dbReference type="NCBI Taxonomy" id="68888"/>
    <lineage>
        <taxon>Eukaryota</taxon>
        <taxon>Metazoa</taxon>
        <taxon>Ecdysozoa</taxon>
        <taxon>Nematoda</taxon>
        <taxon>Enoplea</taxon>
        <taxon>Dorylaimia</taxon>
        <taxon>Trichinellida</taxon>
        <taxon>Trichuridae</taxon>
        <taxon>Trichuris</taxon>
    </lineage>
</organism>
<proteinExistence type="predicted"/>
<protein>
    <submittedName>
        <fullName evidence="1">Uncharacterized protein</fullName>
    </submittedName>
</protein>
<reference evidence="1" key="1">
    <citation type="journal article" date="2014" name="Nat. Genet.">
        <title>Genome and transcriptome of the porcine whipworm Trichuris suis.</title>
        <authorList>
            <person name="Jex A.R."/>
            <person name="Nejsum P."/>
            <person name="Schwarz E.M."/>
            <person name="Hu L."/>
            <person name="Young N.D."/>
            <person name="Hall R.S."/>
            <person name="Korhonen P.K."/>
            <person name="Liao S."/>
            <person name="Thamsborg S."/>
            <person name="Xia J."/>
            <person name="Xu P."/>
            <person name="Wang S."/>
            <person name="Scheerlinck J.P."/>
            <person name="Hofmann A."/>
            <person name="Sternberg P.W."/>
            <person name="Wang J."/>
            <person name="Gasser R.B."/>
        </authorList>
    </citation>
    <scope>NUCLEOTIDE SEQUENCE [LARGE SCALE GENOMIC DNA]</scope>
    <source>
        <strain evidence="1">DCEP-RM93F</strain>
    </source>
</reference>